<sequence>MAATLGYSSFFSSGLLAPHTPGRAQTPRPPSPTTPRAAVASLVPDDTTPTGASATPSGSGTSSLADQSQVLPSISVAAAEDSRPRLRRRRSSLAGAASPLVAMKSSGSIRQATASVQRNLRTRAGSDASILSTASGTSIIAGLMDSAPTTSASKPSGIIGRLRSGSLGTALRPRRGLRRPVPSVPALPPPSAPLPDVPPVPALSASPTSPLPTITASPVTPRTPASRPPLMHRTQTFDNYELSSSPFTVAGASPMCLAEDEDTFAAALRAGVPSSPSLLAKGRENDMQVDYPSPVDGAAFEWAKQN</sequence>
<evidence type="ECO:0000256" key="1">
    <source>
        <dbReference type="SAM" id="MobiDB-lite"/>
    </source>
</evidence>
<dbReference type="AlphaFoldDB" id="A0A5C2RU38"/>
<feature type="region of interest" description="Disordered" evidence="1">
    <location>
        <begin position="148"/>
        <end position="231"/>
    </location>
</feature>
<feature type="compositionally biased region" description="Pro residues" evidence="1">
    <location>
        <begin position="182"/>
        <end position="201"/>
    </location>
</feature>
<reference evidence="2" key="1">
    <citation type="journal article" date="2018" name="Genome Biol. Evol.">
        <title>Genomics and development of Lentinus tigrinus, a white-rot wood-decaying mushroom with dimorphic fruiting bodies.</title>
        <authorList>
            <person name="Wu B."/>
            <person name="Xu Z."/>
            <person name="Knudson A."/>
            <person name="Carlson A."/>
            <person name="Chen N."/>
            <person name="Kovaka S."/>
            <person name="LaButti K."/>
            <person name="Lipzen A."/>
            <person name="Pennachio C."/>
            <person name="Riley R."/>
            <person name="Schakwitz W."/>
            <person name="Umezawa K."/>
            <person name="Ohm R.A."/>
            <person name="Grigoriev I.V."/>
            <person name="Nagy L.G."/>
            <person name="Gibbons J."/>
            <person name="Hibbett D."/>
        </authorList>
    </citation>
    <scope>NUCLEOTIDE SEQUENCE [LARGE SCALE GENOMIC DNA]</scope>
    <source>
        <strain evidence="2">ALCF2SS1-6</strain>
    </source>
</reference>
<dbReference type="Proteomes" id="UP000313359">
    <property type="component" value="Unassembled WGS sequence"/>
</dbReference>
<accession>A0A5C2RU38</accession>
<protein>
    <submittedName>
        <fullName evidence="2">Uncharacterized protein</fullName>
    </submittedName>
</protein>
<evidence type="ECO:0000313" key="3">
    <source>
        <dbReference type="Proteomes" id="UP000313359"/>
    </source>
</evidence>
<organism evidence="2 3">
    <name type="scientific">Lentinus tigrinus ALCF2SS1-6</name>
    <dbReference type="NCBI Taxonomy" id="1328759"/>
    <lineage>
        <taxon>Eukaryota</taxon>
        <taxon>Fungi</taxon>
        <taxon>Dikarya</taxon>
        <taxon>Basidiomycota</taxon>
        <taxon>Agaricomycotina</taxon>
        <taxon>Agaricomycetes</taxon>
        <taxon>Polyporales</taxon>
        <taxon>Polyporaceae</taxon>
        <taxon>Lentinus</taxon>
    </lineage>
</organism>
<dbReference type="EMBL" id="ML122302">
    <property type="protein sequence ID" value="RPD54741.1"/>
    <property type="molecule type" value="Genomic_DNA"/>
</dbReference>
<feature type="region of interest" description="Disordered" evidence="1">
    <location>
        <begin position="74"/>
        <end position="93"/>
    </location>
</feature>
<dbReference type="OrthoDB" id="3062963at2759"/>
<proteinExistence type="predicted"/>
<keyword evidence="3" id="KW-1185">Reference proteome</keyword>
<evidence type="ECO:0000313" key="2">
    <source>
        <dbReference type="EMBL" id="RPD54741.1"/>
    </source>
</evidence>
<name>A0A5C2RU38_9APHY</name>
<feature type="compositionally biased region" description="Low complexity" evidence="1">
    <location>
        <begin position="202"/>
        <end position="218"/>
    </location>
</feature>
<feature type="compositionally biased region" description="Low complexity" evidence="1">
    <location>
        <begin position="47"/>
        <end position="63"/>
    </location>
</feature>
<gene>
    <name evidence="2" type="ORF">L227DRAFT_567103</name>
</gene>
<feature type="region of interest" description="Disordered" evidence="1">
    <location>
        <begin position="12"/>
        <end position="69"/>
    </location>
</feature>